<organism evidence="17 18">
    <name type="scientific">Caldimonas caldifontis</name>
    <dbReference type="NCBI Taxonomy" id="1452508"/>
    <lineage>
        <taxon>Bacteria</taxon>
        <taxon>Pseudomonadati</taxon>
        <taxon>Pseudomonadota</taxon>
        <taxon>Betaproteobacteria</taxon>
        <taxon>Burkholderiales</taxon>
        <taxon>Sphaerotilaceae</taxon>
        <taxon>Caldimonas</taxon>
    </lineage>
</organism>
<dbReference type="InterPro" id="IPR001915">
    <property type="entry name" value="Peptidase_M48"/>
</dbReference>
<accession>A0A2S5SRS8</accession>
<feature type="domain" description="Peptidase M48" evidence="15">
    <location>
        <begin position="214"/>
        <end position="420"/>
    </location>
</feature>
<feature type="transmembrane region" description="Helical" evidence="14">
    <location>
        <begin position="335"/>
        <end position="353"/>
    </location>
</feature>
<proteinExistence type="inferred from homology"/>
<name>A0A2S5SRS8_9BURK</name>
<evidence type="ECO:0000256" key="9">
    <source>
        <dbReference type="ARBA" id="ARBA00023049"/>
    </source>
</evidence>
<dbReference type="Proteomes" id="UP000238605">
    <property type="component" value="Unassembled WGS sequence"/>
</dbReference>
<feature type="binding site" evidence="12">
    <location>
        <position position="286"/>
    </location>
    <ligand>
        <name>Zn(2+)</name>
        <dbReference type="ChEBI" id="CHEBI:29105"/>
        <note>catalytic</note>
    </ligand>
</feature>
<dbReference type="Pfam" id="PF16491">
    <property type="entry name" value="Peptidase_M48_N"/>
    <property type="match status" value="1"/>
</dbReference>
<keyword evidence="3 14" id="KW-0812">Transmembrane</keyword>
<keyword evidence="8 14" id="KW-1133">Transmembrane helix</keyword>
<evidence type="ECO:0000256" key="6">
    <source>
        <dbReference type="ARBA" id="ARBA00022824"/>
    </source>
</evidence>
<keyword evidence="6" id="KW-0256">Endoplasmic reticulum</keyword>
<feature type="binding site" evidence="12">
    <location>
        <position position="282"/>
    </location>
    <ligand>
        <name>Zn(2+)</name>
        <dbReference type="ChEBI" id="CHEBI:29105"/>
        <note>catalytic</note>
    </ligand>
</feature>
<feature type="transmembrane region" description="Helical" evidence="14">
    <location>
        <begin position="6"/>
        <end position="24"/>
    </location>
</feature>
<evidence type="ECO:0000256" key="8">
    <source>
        <dbReference type="ARBA" id="ARBA00022989"/>
    </source>
</evidence>
<comment type="cofactor">
    <cofactor evidence="12 13">
        <name>Zn(2+)</name>
        <dbReference type="ChEBI" id="CHEBI:29105"/>
    </cofactor>
    <text evidence="12 13">Binds 1 zinc ion per subunit.</text>
</comment>
<reference evidence="17 18" key="1">
    <citation type="submission" date="2018-02" db="EMBL/GenBank/DDBJ databases">
        <title>Reclassifiation of [Polyangium] brachysporum DSM 7029 as Guopingzhaonella breviflexa gen. nov., sp. nov., a member of the family Comamonadaceae.</title>
        <authorList>
            <person name="Tang B."/>
        </authorList>
    </citation>
    <scope>NUCLEOTIDE SEQUENCE [LARGE SCALE GENOMIC DNA]</scope>
    <source>
        <strain evidence="17 18">BCRC 80649</strain>
    </source>
</reference>
<feature type="transmembrane region" description="Helical" evidence="14">
    <location>
        <begin position="180"/>
        <end position="199"/>
    </location>
</feature>
<evidence type="ECO:0000256" key="3">
    <source>
        <dbReference type="ARBA" id="ARBA00022692"/>
    </source>
</evidence>
<evidence type="ECO:0000256" key="10">
    <source>
        <dbReference type="ARBA" id="ARBA00023136"/>
    </source>
</evidence>
<evidence type="ECO:0000256" key="1">
    <source>
        <dbReference type="ARBA" id="ARBA00004477"/>
    </source>
</evidence>
<dbReference type="CDD" id="cd07343">
    <property type="entry name" value="M48A_Zmpste24p_like"/>
    <property type="match status" value="1"/>
</dbReference>
<dbReference type="InterPro" id="IPR027057">
    <property type="entry name" value="CAXX_Prtase_1"/>
</dbReference>
<keyword evidence="9 13" id="KW-0482">Metalloprotease</keyword>
<comment type="caution">
    <text evidence="17">The sequence shown here is derived from an EMBL/GenBank/DDBJ whole genome shotgun (WGS) entry which is preliminary data.</text>
</comment>
<keyword evidence="4 12" id="KW-0479">Metal-binding</keyword>
<keyword evidence="2 13" id="KW-0645">Protease</keyword>
<evidence type="ECO:0000256" key="13">
    <source>
        <dbReference type="RuleBase" id="RU003983"/>
    </source>
</evidence>
<evidence type="ECO:0000256" key="4">
    <source>
        <dbReference type="ARBA" id="ARBA00022723"/>
    </source>
</evidence>
<dbReference type="AlphaFoldDB" id="A0A2S5SRS8"/>
<dbReference type="FunFam" id="3.30.2010.10:FF:000002">
    <property type="entry name" value="CAAX prenyl protease"/>
    <property type="match status" value="1"/>
</dbReference>
<dbReference type="GO" id="GO:0004222">
    <property type="term" value="F:metalloendopeptidase activity"/>
    <property type="evidence" value="ECO:0007669"/>
    <property type="project" value="InterPro"/>
</dbReference>
<dbReference type="EMBL" id="PSNX01000014">
    <property type="protein sequence ID" value="PPE65448.1"/>
    <property type="molecule type" value="Genomic_DNA"/>
</dbReference>
<sequence length="423" mass="46161">MHSDTLASLFAAFLIATLVVKFWLASRQIRHVARHRDAVPAGFAQTITSAAHQRAADYTIAKTRFGLLTTAFGAAVLLGWTLLGGLDALNLAVRDAVQPAFGDLAYQLALLAAVAVIGSLLDLPFDAWATFRIEQRFGFNRMSWGLFLGDLAKGALVGTLLGLPLAALVLWLMGAAGPSWWLWAWAVWVGFNLLMLVLYPTLIAPLFNKFEPLADEGLRQRVEGLMARCGFAAKGLFVMDGSKRSAHANAYFTGFGAAKRVVFFDTLLNKLSPGEVEAVLAHELGHFKRRHVLKRMVGLFGVSLLGFALLGWLSNQAWFYTGLGVQPNLAAPNDALALLLFMMAGPVFGYFVSPLMAAVSRRHEYEADAYACAQANGHDLSNALLKLYEDNAATLTPDPWYVRFYYSHPPAVQRLAAMKALTP</sequence>
<evidence type="ECO:0000256" key="2">
    <source>
        <dbReference type="ARBA" id="ARBA00022670"/>
    </source>
</evidence>
<feature type="domain" description="CAAX prenyl protease 1 N-terminal" evidence="16">
    <location>
        <begin position="28"/>
        <end position="209"/>
    </location>
</feature>
<dbReference type="Pfam" id="PF01435">
    <property type="entry name" value="Peptidase_M48"/>
    <property type="match status" value="1"/>
</dbReference>
<dbReference type="OrthoDB" id="9781930at2"/>
<evidence type="ECO:0000256" key="7">
    <source>
        <dbReference type="ARBA" id="ARBA00022833"/>
    </source>
</evidence>
<feature type="transmembrane region" description="Helical" evidence="14">
    <location>
        <begin position="65"/>
        <end position="84"/>
    </location>
</feature>
<gene>
    <name evidence="17" type="ORF">C1704_14430</name>
</gene>
<keyword evidence="10 14" id="KW-0472">Membrane</keyword>
<dbReference type="GO" id="GO:0046872">
    <property type="term" value="F:metal ion binding"/>
    <property type="evidence" value="ECO:0007669"/>
    <property type="project" value="UniProtKB-KW"/>
</dbReference>
<evidence type="ECO:0000256" key="14">
    <source>
        <dbReference type="SAM" id="Phobius"/>
    </source>
</evidence>
<feature type="transmembrane region" description="Helical" evidence="14">
    <location>
        <begin position="104"/>
        <end position="125"/>
    </location>
</feature>
<dbReference type="GO" id="GO:0071586">
    <property type="term" value="P:CAAX-box protein processing"/>
    <property type="evidence" value="ECO:0007669"/>
    <property type="project" value="InterPro"/>
</dbReference>
<comment type="subcellular location">
    <subcellularLocation>
        <location evidence="1">Endoplasmic reticulum membrane</location>
        <topology evidence="1">Multi-pass membrane protein</topology>
    </subcellularLocation>
</comment>
<feature type="transmembrane region" description="Helical" evidence="14">
    <location>
        <begin position="146"/>
        <end position="174"/>
    </location>
</feature>
<dbReference type="RefSeq" id="WP_104303443.1">
    <property type="nucleotide sequence ID" value="NZ_PSNX01000014.1"/>
</dbReference>
<keyword evidence="5 13" id="KW-0378">Hydrolase</keyword>
<feature type="transmembrane region" description="Helical" evidence="14">
    <location>
        <begin position="296"/>
        <end position="315"/>
    </location>
</feature>
<dbReference type="Gene3D" id="3.30.2010.10">
    <property type="entry name" value="Metalloproteases ('zincins'), catalytic domain"/>
    <property type="match status" value="1"/>
</dbReference>
<evidence type="ECO:0000259" key="15">
    <source>
        <dbReference type="Pfam" id="PF01435"/>
    </source>
</evidence>
<keyword evidence="7 12" id="KW-0862">Zinc</keyword>
<evidence type="ECO:0000256" key="11">
    <source>
        <dbReference type="PIRSR" id="PIRSR627057-1"/>
    </source>
</evidence>
<evidence type="ECO:0000256" key="12">
    <source>
        <dbReference type="PIRSR" id="PIRSR627057-2"/>
    </source>
</evidence>
<evidence type="ECO:0000313" key="17">
    <source>
        <dbReference type="EMBL" id="PPE65448.1"/>
    </source>
</evidence>
<dbReference type="InterPro" id="IPR032456">
    <property type="entry name" value="Peptidase_M48_N"/>
</dbReference>
<feature type="active site" description="Proton donor" evidence="11">
    <location>
        <position position="368"/>
    </location>
</feature>
<protein>
    <submittedName>
        <fullName evidence="17">Peptidase M48</fullName>
    </submittedName>
</protein>
<dbReference type="PANTHER" id="PTHR10120">
    <property type="entry name" value="CAAX PRENYL PROTEASE 1"/>
    <property type="match status" value="1"/>
</dbReference>
<keyword evidence="18" id="KW-1185">Reference proteome</keyword>
<evidence type="ECO:0000259" key="16">
    <source>
        <dbReference type="Pfam" id="PF16491"/>
    </source>
</evidence>
<feature type="active site" evidence="11">
    <location>
        <position position="283"/>
    </location>
</feature>
<evidence type="ECO:0000313" key="18">
    <source>
        <dbReference type="Proteomes" id="UP000238605"/>
    </source>
</evidence>
<feature type="binding site" evidence="12">
    <location>
        <position position="364"/>
    </location>
    <ligand>
        <name>Zn(2+)</name>
        <dbReference type="ChEBI" id="CHEBI:29105"/>
        <note>catalytic</note>
    </ligand>
</feature>
<evidence type="ECO:0000256" key="5">
    <source>
        <dbReference type="ARBA" id="ARBA00022801"/>
    </source>
</evidence>
<comment type="similarity">
    <text evidence="13">Belongs to the peptidase M48 family.</text>
</comment>